<dbReference type="PANTHER" id="PTHR13423">
    <property type="entry name" value="OUT AT FIRST"/>
    <property type="match status" value="1"/>
</dbReference>
<dbReference type="InterPro" id="IPR053894">
    <property type="entry name" value="OAF_N"/>
</dbReference>
<reference evidence="4" key="1">
    <citation type="submission" date="2025-08" db="UniProtKB">
        <authorList>
            <consortium name="RefSeq"/>
        </authorList>
    </citation>
    <scope>IDENTIFICATION</scope>
    <source>
        <tissue evidence="4">Whole body</tissue>
    </source>
</reference>
<evidence type="ECO:0000256" key="1">
    <source>
        <dbReference type="SAM" id="SignalP"/>
    </source>
</evidence>
<accession>A0AAJ7J3Z8</accession>
<name>A0AAJ7J3Z8_9HYME</name>
<proteinExistence type="predicted"/>
<dbReference type="Pfam" id="PF14941">
    <property type="entry name" value="OAF_N"/>
    <property type="match status" value="1"/>
</dbReference>
<dbReference type="PANTHER" id="PTHR13423:SF2">
    <property type="entry name" value="OUT AT FIRST PROTEIN HOMOLOG"/>
    <property type="match status" value="1"/>
</dbReference>
<protein>
    <submittedName>
        <fullName evidence="4">Out at first protein</fullName>
    </submittedName>
</protein>
<sequence>MKKISELCAVYFLLHYLCNLCTSHLLINVKNQGGDILLETISSNVTEDVIVLEFQCSDGTLVTQLIDFKNEVQIIKALVLGEEERGQNQYQVLCFVNHFFKVDFISSDAMSKLRQKNPGTVRVAEEDKGHVNYTMDLFLDISESKDISKHIAILCGEAAGSAYTRNEDIKQWIQRPGKS</sequence>
<organism evidence="3 4">
    <name type="scientific">Ceratina calcarata</name>
    <dbReference type="NCBI Taxonomy" id="156304"/>
    <lineage>
        <taxon>Eukaryota</taxon>
        <taxon>Metazoa</taxon>
        <taxon>Ecdysozoa</taxon>
        <taxon>Arthropoda</taxon>
        <taxon>Hexapoda</taxon>
        <taxon>Insecta</taxon>
        <taxon>Pterygota</taxon>
        <taxon>Neoptera</taxon>
        <taxon>Endopterygota</taxon>
        <taxon>Hymenoptera</taxon>
        <taxon>Apocrita</taxon>
        <taxon>Aculeata</taxon>
        <taxon>Apoidea</taxon>
        <taxon>Anthophila</taxon>
        <taxon>Apidae</taxon>
        <taxon>Ceratina</taxon>
        <taxon>Zadontomerus</taxon>
    </lineage>
</organism>
<feature type="domain" description="Out at first protein BRICHOS-like" evidence="2">
    <location>
        <begin position="23"/>
        <end position="172"/>
    </location>
</feature>
<dbReference type="InterPro" id="IPR026315">
    <property type="entry name" value="Oaf"/>
</dbReference>
<evidence type="ECO:0000313" key="4">
    <source>
        <dbReference type="RefSeq" id="XP_017883937.1"/>
    </source>
</evidence>
<evidence type="ECO:0000259" key="2">
    <source>
        <dbReference type="Pfam" id="PF14941"/>
    </source>
</evidence>
<keyword evidence="3" id="KW-1185">Reference proteome</keyword>
<feature type="signal peptide" evidence="1">
    <location>
        <begin position="1"/>
        <end position="23"/>
    </location>
</feature>
<feature type="chain" id="PRO_5042479840" evidence="1">
    <location>
        <begin position="24"/>
        <end position="179"/>
    </location>
</feature>
<dbReference type="RefSeq" id="XP_017883937.1">
    <property type="nucleotide sequence ID" value="XM_018028448.2"/>
</dbReference>
<gene>
    <name evidence="4" type="primary">LOC108627270</name>
</gene>
<dbReference type="AlphaFoldDB" id="A0AAJ7J3Z8"/>
<dbReference type="KEGG" id="ccal:108627270"/>
<dbReference type="CTD" id="220323"/>
<evidence type="ECO:0000313" key="3">
    <source>
        <dbReference type="Proteomes" id="UP000694925"/>
    </source>
</evidence>
<dbReference type="Proteomes" id="UP000694925">
    <property type="component" value="Unplaced"/>
</dbReference>
<keyword evidence="1" id="KW-0732">Signal</keyword>
<dbReference type="GeneID" id="108627270"/>